<dbReference type="OrthoDB" id="292747at2759"/>
<evidence type="ECO:0000256" key="9">
    <source>
        <dbReference type="SAM" id="MobiDB-lite"/>
    </source>
</evidence>
<dbReference type="EMBL" id="JANBUO010003165">
    <property type="protein sequence ID" value="KAJ2792397.1"/>
    <property type="molecule type" value="Genomic_DNA"/>
</dbReference>
<evidence type="ECO:0000256" key="3">
    <source>
        <dbReference type="ARBA" id="ARBA00007222"/>
    </source>
</evidence>
<evidence type="ECO:0000256" key="5">
    <source>
        <dbReference type="ARBA" id="ARBA00022679"/>
    </source>
</evidence>
<evidence type="ECO:0000256" key="6">
    <source>
        <dbReference type="ARBA" id="ARBA00022692"/>
    </source>
</evidence>
<feature type="region of interest" description="Disordered" evidence="9">
    <location>
        <begin position="1"/>
        <end position="24"/>
    </location>
</feature>
<feature type="domain" description="ArnT-like N-terminal" evidence="10">
    <location>
        <begin position="82"/>
        <end position="265"/>
    </location>
</feature>
<evidence type="ECO:0000256" key="8">
    <source>
        <dbReference type="ARBA" id="ARBA00023136"/>
    </source>
</evidence>
<gene>
    <name evidence="11" type="primary">PMT2_7</name>
    <name evidence="11" type="ORF">H4R20_006752</name>
</gene>
<evidence type="ECO:0000313" key="12">
    <source>
        <dbReference type="Proteomes" id="UP001140094"/>
    </source>
</evidence>
<evidence type="ECO:0000256" key="4">
    <source>
        <dbReference type="ARBA" id="ARBA00022676"/>
    </source>
</evidence>
<evidence type="ECO:0000256" key="7">
    <source>
        <dbReference type="ARBA" id="ARBA00022989"/>
    </source>
</evidence>
<protein>
    <submittedName>
        <fullName evidence="11">Protein O-mannosyltransferase 2</fullName>
        <ecNumber evidence="11">2.4.1.109</ecNumber>
    </submittedName>
</protein>
<dbReference type="PANTHER" id="PTHR10050">
    <property type="entry name" value="DOLICHYL-PHOSPHATE-MANNOSE--PROTEIN MANNOSYLTRANSFERASE"/>
    <property type="match status" value="1"/>
</dbReference>
<dbReference type="Pfam" id="PF02366">
    <property type="entry name" value="PMT"/>
    <property type="match status" value="1"/>
</dbReference>
<feature type="compositionally biased region" description="Basic and acidic residues" evidence="9">
    <location>
        <begin position="1"/>
        <end position="12"/>
    </location>
</feature>
<comment type="pathway">
    <text evidence="2">Protein modification; protein glycosylation.</text>
</comment>
<accession>A0A9W8LNC8</accession>
<keyword evidence="7" id="KW-1133">Transmembrane helix</keyword>
<comment type="subcellular location">
    <subcellularLocation>
        <location evidence="1">Endomembrane system</location>
        <topology evidence="1">Multi-pass membrane protein</topology>
    </subcellularLocation>
</comment>
<dbReference type="GO" id="GO:0005783">
    <property type="term" value="C:endoplasmic reticulum"/>
    <property type="evidence" value="ECO:0007669"/>
    <property type="project" value="TreeGrafter"/>
</dbReference>
<evidence type="ECO:0000259" key="10">
    <source>
        <dbReference type="Pfam" id="PF02366"/>
    </source>
</evidence>
<feature type="non-terminal residue" evidence="11">
    <location>
        <position position="265"/>
    </location>
</feature>
<comment type="similarity">
    <text evidence="3">Belongs to the glycosyltransferase 39 family.</text>
</comment>
<evidence type="ECO:0000313" key="11">
    <source>
        <dbReference type="EMBL" id="KAJ2792397.1"/>
    </source>
</evidence>
<keyword evidence="5 11" id="KW-0808">Transferase</keyword>
<keyword evidence="12" id="KW-1185">Reference proteome</keyword>
<dbReference type="GO" id="GO:0016020">
    <property type="term" value="C:membrane"/>
    <property type="evidence" value="ECO:0007669"/>
    <property type="project" value="InterPro"/>
</dbReference>
<proteinExistence type="inferred from homology"/>
<reference evidence="11" key="1">
    <citation type="submission" date="2022-07" db="EMBL/GenBank/DDBJ databases">
        <title>Phylogenomic reconstructions and comparative analyses of Kickxellomycotina fungi.</title>
        <authorList>
            <person name="Reynolds N.K."/>
            <person name="Stajich J.E."/>
            <person name="Barry K."/>
            <person name="Grigoriev I.V."/>
            <person name="Crous P."/>
            <person name="Smith M.E."/>
        </authorList>
    </citation>
    <scope>NUCLEOTIDE SEQUENCE</scope>
    <source>
        <strain evidence="11">NRRL 1565</strain>
    </source>
</reference>
<keyword evidence="6" id="KW-0812">Transmembrane</keyword>
<comment type="caution">
    <text evidence="11">The sequence shown here is derived from an EMBL/GenBank/DDBJ whole genome shotgun (WGS) entry which is preliminary data.</text>
</comment>
<dbReference type="InterPro" id="IPR027005">
    <property type="entry name" value="PMT-like"/>
</dbReference>
<sequence length="265" mass="29215">MRPHSQQDEKAQPGRAMHSQSLGEPLRESSIFTDDVDNAVSSECPAEGQDSAPAVGNSLQVFRAKTNGSLVRKQRCDLVNVVILTLLAAVTRFYKIGRSHRVVWDEAHFGKFGAHYVNHTFYHDVHPPLAKMLVGLSEILTGFDGSFTFQSGHKYPDDVNYVFMRVFNASFGVPLAPMAYFTLLNLGCSSNAALLGGLLVCVDNALCTISRFILLDAMLLCFTSMSVLSLSGLYKHRKEPFTQPWLKWLLATGVSLGLVTSAKWV</sequence>
<keyword evidence="4 11" id="KW-0328">Glycosyltransferase</keyword>
<dbReference type="AlphaFoldDB" id="A0A9W8LNC8"/>
<dbReference type="GO" id="GO:0004169">
    <property type="term" value="F:dolichyl-phosphate-mannose-protein mannosyltransferase activity"/>
    <property type="evidence" value="ECO:0007669"/>
    <property type="project" value="UniProtKB-EC"/>
</dbReference>
<dbReference type="Proteomes" id="UP001140094">
    <property type="component" value="Unassembled WGS sequence"/>
</dbReference>
<keyword evidence="8" id="KW-0472">Membrane</keyword>
<dbReference type="PANTHER" id="PTHR10050:SF46">
    <property type="entry name" value="PROTEIN O-MANNOSYL-TRANSFERASE 2"/>
    <property type="match status" value="1"/>
</dbReference>
<dbReference type="InterPro" id="IPR003342">
    <property type="entry name" value="ArnT-like_N"/>
</dbReference>
<name>A0A9W8LNC8_9FUNG</name>
<organism evidence="11 12">
    <name type="scientific">Coemansia guatemalensis</name>
    <dbReference type="NCBI Taxonomy" id="2761395"/>
    <lineage>
        <taxon>Eukaryota</taxon>
        <taxon>Fungi</taxon>
        <taxon>Fungi incertae sedis</taxon>
        <taxon>Zoopagomycota</taxon>
        <taxon>Kickxellomycotina</taxon>
        <taxon>Kickxellomycetes</taxon>
        <taxon>Kickxellales</taxon>
        <taxon>Kickxellaceae</taxon>
        <taxon>Coemansia</taxon>
    </lineage>
</organism>
<evidence type="ECO:0000256" key="2">
    <source>
        <dbReference type="ARBA" id="ARBA00004922"/>
    </source>
</evidence>
<evidence type="ECO:0000256" key="1">
    <source>
        <dbReference type="ARBA" id="ARBA00004127"/>
    </source>
</evidence>
<dbReference type="EC" id="2.4.1.109" evidence="11"/>